<proteinExistence type="inferred from homology"/>
<dbReference type="Pfam" id="PF13440">
    <property type="entry name" value="Polysacc_synt_3"/>
    <property type="match status" value="1"/>
</dbReference>
<keyword evidence="10" id="KW-1185">Reference proteome</keyword>
<evidence type="ECO:0000313" key="11">
    <source>
        <dbReference type="Proteomes" id="UP000234239"/>
    </source>
</evidence>
<reference evidence="9 11" key="3">
    <citation type="submission" date="2017-12" db="EMBL/GenBank/DDBJ databases">
        <title>Phylogenetic diversity of female urinary microbiome.</title>
        <authorList>
            <person name="Thomas-White K."/>
            <person name="Wolfe A.J."/>
        </authorList>
    </citation>
    <scope>NUCLEOTIDE SEQUENCE [LARGE SCALE GENOMIC DNA]</scope>
    <source>
        <strain evidence="9 11">UMB0139</strain>
    </source>
</reference>
<reference evidence="10" key="2">
    <citation type="submission" date="2016-01" db="EMBL/GenBank/DDBJ databases">
        <title>Six Aerococcus type strain genome sequencing and assembly using PacBio and Illumina Hiseq.</title>
        <authorList>
            <person name="Carkaci D."/>
            <person name="Dargis R."/>
            <person name="Nielsen X.C."/>
            <person name="Skovgaard O."/>
            <person name="Fuursted K."/>
            <person name="Christensen J.J."/>
        </authorList>
    </citation>
    <scope>NUCLEOTIDE SEQUENCE [LARGE SCALE GENOMIC DNA]</scope>
    <source>
        <strain evidence="10">CCUG43001</strain>
    </source>
</reference>
<evidence type="ECO:0000256" key="6">
    <source>
        <dbReference type="ARBA" id="ARBA00023136"/>
    </source>
</evidence>
<dbReference type="AlphaFoldDB" id="A0A0X8FBY6"/>
<gene>
    <name evidence="8" type="ORF">AWM72_07030</name>
    <name evidence="9" type="ORF">CYJ28_02725</name>
</gene>
<evidence type="ECO:0000256" key="3">
    <source>
        <dbReference type="ARBA" id="ARBA00022475"/>
    </source>
</evidence>
<evidence type="ECO:0000256" key="2">
    <source>
        <dbReference type="ARBA" id="ARBA00007430"/>
    </source>
</evidence>
<feature type="transmembrane region" description="Helical" evidence="7">
    <location>
        <begin position="82"/>
        <end position="101"/>
    </location>
</feature>
<sequence length="473" mass="53859">MILNKLKEGIIYNAIGKYSNVVIQILLQVILARLITPAEFGIVAIVNVFLVFFQLLADFGIGPAIIQRKDIDRHETNQIYSFSIYFSLFLAIIFAVLAHPISQFYNKPELVRAVPVMAIALLFNSLCMVPQNLLLKEKRFKQVNFTQVMGSLFNGIFSVTFAYLGFSFYSIIFGNIARALVQLVIYLFSTKLKFAFKVSLEPLKKIFPFAKNQMLFNIINYFSRNLDSILIGRYMPADQLGYYDKSYQLTLYPNTIFTGVITSAIQPIFSDFQNDLIQIKNGYLNISKVLANFAIPLTIFLFFSAEDIIYFLYGAQWGESVLVFQILSISIWIQMLQSTTGAFFQSANRTDLLLLSGILSTTLNIISIIIGVYKGSIYWVATMVVISFSLNFFQTNYLMLNKAFNSNIREFLFVLIKPLIIGFITLLAFIILPSLPFNSFINLFIKGIIFLVSLLIGLLVTKQWEDLMKLIRG</sequence>
<dbReference type="PANTHER" id="PTHR30250:SF10">
    <property type="entry name" value="LIPOPOLYSACCHARIDE BIOSYNTHESIS PROTEIN WZXC"/>
    <property type="match status" value="1"/>
</dbReference>
<keyword evidence="6 7" id="KW-0472">Membrane</keyword>
<evidence type="ECO:0000313" key="9">
    <source>
        <dbReference type="EMBL" id="PKZ23486.1"/>
    </source>
</evidence>
<reference evidence="8 10" key="1">
    <citation type="journal article" date="2016" name="Genome Announc.">
        <title>Complete Genome Sequences of Aerococcus christensenii CCUG 28831T, Aerococcus sanguinicola CCUG 43001T, Aerococcus urinae CCUG 36881T, Aerococcus urinaeequi CCUG 28094T, Aerococcus urinaehominis CCUG 42038 BT, and Aerococcus viridans CCUG 4311T.</title>
        <authorList>
            <person name="Carkaci D."/>
            <person name="Dargis R."/>
            <person name="Nielsen X.C."/>
            <person name="Skovgaard O."/>
            <person name="Fuursted K."/>
            <person name="Christensen J.J."/>
        </authorList>
    </citation>
    <scope>NUCLEOTIDE SEQUENCE [LARGE SCALE GENOMIC DNA]</scope>
    <source>
        <strain evidence="8 10">CCUG43001</strain>
    </source>
</reference>
<keyword evidence="4 7" id="KW-0812">Transmembrane</keyword>
<evidence type="ECO:0000313" key="10">
    <source>
        <dbReference type="Proteomes" id="UP000069912"/>
    </source>
</evidence>
<organism evidence="8 10">
    <name type="scientific">Aerococcus sanguinicola</name>
    <dbReference type="NCBI Taxonomy" id="119206"/>
    <lineage>
        <taxon>Bacteria</taxon>
        <taxon>Bacillati</taxon>
        <taxon>Bacillota</taxon>
        <taxon>Bacilli</taxon>
        <taxon>Lactobacillales</taxon>
        <taxon>Aerococcaceae</taxon>
        <taxon>Aerococcus</taxon>
    </lineage>
</organism>
<evidence type="ECO:0000256" key="5">
    <source>
        <dbReference type="ARBA" id="ARBA00022989"/>
    </source>
</evidence>
<feature type="transmembrane region" description="Helical" evidence="7">
    <location>
        <begin position="41"/>
        <end position="61"/>
    </location>
</feature>
<keyword evidence="3" id="KW-1003">Cell membrane</keyword>
<dbReference type="GO" id="GO:0005886">
    <property type="term" value="C:plasma membrane"/>
    <property type="evidence" value="ECO:0007669"/>
    <property type="project" value="UniProtKB-SubCell"/>
</dbReference>
<feature type="transmembrane region" description="Helical" evidence="7">
    <location>
        <begin position="147"/>
        <end position="166"/>
    </location>
</feature>
<feature type="transmembrane region" description="Helical" evidence="7">
    <location>
        <begin position="321"/>
        <end position="340"/>
    </location>
</feature>
<dbReference type="PANTHER" id="PTHR30250">
    <property type="entry name" value="PST FAMILY PREDICTED COLANIC ACID TRANSPORTER"/>
    <property type="match status" value="1"/>
</dbReference>
<dbReference type="Proteomes" id="UP000234239">
    <property type="component" value="Unassembled WGS sequence"/>
</dbReference>
<dbReference type="KEGG" id="asan:AWM72_07030"/>
<dbReference type="RefSeq" id="WP_067975376.1">
    <property type="nucleotide sequence ID" value="NZ_CAJHKM010000002.1"/>
</dbReference>
<feature type="transmembrane region" description="Helical" evidence="7">
    <location>
        <begin position="411"/>
        <end position="434"/>
    </location>
</feature>
<evidence type="ECO:0000313" key="8">
    <source>
        <dbReference type="EMBL" id="AMB94518.1"/>
    </source>
</evidence>
<keyword evidence="8" id="KW-0456">Lyase</keyword>
<comment type="subcellular location">
    <subcellularLocation>
        <location evidence="1">Cell membrane</location>
        <topology evidence="1">Multi-pass membrane protein</topology>
    </subcellularLocation>
</comment>
<dbReference type="GO" id="GO:0016829">
    <property type="term" value="F:lyase activity"/>
    <property type="evidence" value="ECO:0007669"/>
    <property type="project" value="UniProtKB-KW"/>
</dbReference>
<comment type="similarity">
    <text evidence="2">Belongs to the polysaccharide synthase family.</text>
</comment>
<feature type="transmembrane region" description="Helical" evidence="7">
    <location>
        <begin position="440"/>
        <end position="460"/>
    </location>
</feature>
<dbReference type="GeneID" id="92903818"/>
<dbReference type="EMBL" id="PKGY01000001">
    <property type="protein sequence ID" value="PKZ23486.1"/>
    <property type="molecule type" value="Genomic_DNA"/>
</dbReference>
<feature type="transmembrane region" description="Helical" evidence="7">
    <location>
        <begin position="377"/>
        <end position="399"/>
    </location>
</feature>
<dbReference type="OrthoDB" id="9770347at2"/>
<feature type="transmembrane region" description="Helical" evidence="7">
    <location>
        <begin position="289"/>
        <end position="315"/>
    </location>
</feature>
<dbReference type="EMBL" id="CP014160">
    <property type="protein sequence ID" value="AMB94518.1"/>
    <property type="molecule type" value="Genomic_DNA"/>
</dbReference>
<evidence type="ECO:0000256" key="7">
    <source>
        <dbReference type="SAM" id="Phobius"/>
    </source>
</evidence>
<name>A0A0X8FBY6_9LACT</name>
<dbReference type="Proteomes" id="UP000069912">
    <property type="component" value="Chromosome"/>
</dbReference>
<evidence type="ECO:0000256" key="1">
    <source>
        <dbReference type="ARBA" id="ARBA00004651"/>
    </source>
</evidence>
<feature type="transmembrane region" description="Helical" evidence="7">
    <location>
        <begin position="113"/>
        <end position="135"/>
    </location>
</feature>
<dbReference type="CDD" id="cd13127">
    <property type="entry name" value="MATE_tuaB_like"/>
    <property type="match status" value="1"/>
</dbReference>
<protein>
    <submittedName>
        <fullName evidence="9">Lipopolysaccharide biosynthesis protein</fullName>
    </submittedName>
    <submittedName>
        <fullName evidence="8">Sugar lyase</fullName>
    </submittedName>
</protein>
<keyword evidence="5 7" id="KW-1133">Transmembrane helix</keyword>
<feature type="transmembrane region" description="Helical" evidence="7">
    <location>
        <begin position="12"/>
        <end position="35"/>
    </location>
</feature>
<dbReference type="InterPro" id="IPR050833">
    <property type="entry name" value="Poly_Biosynth_Transport"/>
</dbReference>
<evidence type="ECO:0000256" key="4">
    <source>
        <dbReference type="ARBA" id="ARBA00022692"/>
    </source>
</evidence>
<accession>A0A0X8FBY6</accession>
<feature type="transmembrane region" description="Helical" evidence="7">
    <location>
        <begin position="352"/>
        <end position="371"/>
    </location>
</feature>